<evidence type="ECO:0000256" key="1">
    <source>
        <dbReference type="ARBA" id="ARBA00008769"/>
    </source>
</evidence>
<dbReference type="KEGG" id="mmob:F6R98_03610"/>
<gene>
    <name evidence="3" type="ORF">F6R98_03610</name>
</gene>
<protein>
    <submittedName>
        <fullName evidence="3">Carbohydrate porin</fullName>
    </submittedName>
</protein>
<dbReference type="Proteomes" id="UP000325755">
    <property type="component" value="Chromosome"/>
</dbReference>
<comment type="similarity">
    <text evidence="1 2">Belongs to the OprB family.</text>
</comment>
<dbReference type="EMBL" id="CP044205">
    <property type="protein sequence ID" value="QFY41827.1"/>
    <property type="molecule type" value="Genomic_DNA"/>
</dbReference>
<dbReference type="GO" id="GO:0016020">
    <property type="term" value="C:membrane"/>
    <property type="evidence" value="ECO:0007669"/>
    <property type="project" value="InterPro"/>
</dbReference>
<dbReference type="Pfam" id="PF04966">
    <property type="entry name" value="OprB"/>
    <property type="match status" value="1"/>
</dbReference>
<dbReference type="RefSeq" id="WP_153247809.1">
    <property type="nucleotide sequence ID" value="NZ_CP044205.1"/>
</dbReference>
<dbReference type="InParanoid" id="A0A5Q0BI36"/>
<dbReference type="InterPro" id="IPR007049">
    <property type="entry name" value="Carb-sel_porin_OprB"/>
</dbReference>
<reference evidence="3 4" key="1">
    <citation type="submission" date="2019-09" db="EMBL/GenBank/DDBJ databases">
        <title>Ecophysiology of the spiral-shaped methanotroph Methylospira mobilis as revealed by the complete genome sequence.</title>
        <authorList>
            <person name="Oshkin I.Y."/>
            <person name="Dedysh S.N."/>
            <person name="Miroshnikov K."/>
            <person name="Danilova O.V."/>
            <person name="Hakobyan A."/>
            <person name="Liesack W."/>
        </authorList>
    </citation>
    <scope>NUCLEOTIDE SEQUENCE [LARGE SCALE GENOMIC DNA]</scope>
    <source>
        <strain evidence="3 4">Shm1</strain>
    </source>
</reference>
<keyword evidence="4" id="KW-1185">Reference proteome</keyword>
<sequence length="65" mass="7240">MGGIEAFVGDGALKEKPERVVGLFYRYNLTSSLWISADYRFIGNPGYNANRGPVNIFSVRAHAEF</sequence>
<dbReference type="AlphaFoldDB" id="A0A5Q0BI36"/>
<name>A0A5Q0BI36_9GAMM</name>
<evidence type="ECO:0000313" key="4">
    <source>
        <dbReference type="Proteomes" id="UP000325755"/>
    </source>
</evidence>
<dbReference type="GO" id="GO:0015288">
    <property type="term" value="F:porin activity"/>
    <property type="evidence" value="ECO:0007669"/>
    <property type="project" value="InterPro"/>
</dbReference>
<dbReference type="Gene3D" id="2.40.160.180">
    <property type="entry name" value="Carbohydrate-selective porin OprB"/>
    <property type="match status" value="1"/>
</dbReference>
<evidence type="ECO:0000256" key="2">
    <source>
        <dbReference type="RuleBase" id="RU363072"/>
    </source>
</evidence>
<evidence type="ECO:0000313" key="3">
    <source>
        <dbReference type="EMBL" id="QFY41827.1"/>
    </source>
</evidence>
<proteinExistence type="inferred from homology"/>
<dbReference type="OrthoDB" id="5755240at2"/>
<organism evidence="3 4">
    <name type="scientific">Candidatus Methylospira mobilis</name>
    <dbReference type="NCBI Taxonomy" id="1808979"/>
    <lineage>
        <taxon>Bacteria</taxon>
        <taxon>Pseudomonadati</taxon>
        <taxon>Pseudomonadota</taxon>
        <taxon>Gammaproteobacteria</taxon>
        <taxon>Methylococcales</taxon>
        <taxon>Methylococcaceae</taxon>
        <taxon>Candidatus Methylospira</taxon>
    </lineage>
</organism>
<accession>A0A5Q0BI36</accession>
<dbReference type="InterPro" id="IPR038673">
    <property type="entry name" value="OprB_sf"/>
</dbReference>
<dbReference type="GO" id="GO:0008643">
    <property type="term" value="P:carbohydrate transport"/>
    <property type="evidence" value="ECO:0007669"/>
    <property type="project" value="InterPro"/>
</dbReference>